<proteinExistence type="predicted"/>
<dbReference type="Proteomes" id="UP001595885">
    <property type="component" value="Unassembled WGS sequence"/>
</dbReference>
<evidence type="ECO:0000256" key="2">
    <source>
        <dbReference type="ARBA" id="ARBA00022448"/>
    </source>
</evidence>
<comment type="subcellular location">
    <subcellularLocation>
        <location evidence="1">Membrane</location>
        <topology evidence="1">Single-pass membrane protein</topology>
    </subcellularLocation>
</comment>
<keyword evidence="5 8" id="KW-1133">Transmembrane helix</keyword>
<dbReference type="RefSeq" id="WP_379738366.1">
    <property type="nucleotide sequence ID" value="NZ_JBHSGW010000002.1"/>
</dbReference>
<dbReference type="PANTHER" id="PTHR33162:SF1">
    <property type="entry name" value="SEC-INDEPENDENT PROTEIN TRANSLOCASE PROTEIN TATA, CHLOROPLASTIC"/>
    <property type="match status" value="1"/>
</dbReference>
<dbReference type="PANTHER" id="PTHR33162">
    <property type="entry name" value="SEC-INDEPENDENT PROTEIN TRANSLOCASE PROTEIN TATA, CHLOROPLASTIC"/>
    <property type="match status" value="1"/>
</dbReference>
<accession>A0ABV9P305</accession>
<reference evidence="10" key="1">
    <citation type="journal article" date="2019" name="Int. J. Syst. Evol. Microbiol.">
        <title>The Global Catalogue of Microorganisms (GCM) 10K type strain sequencing project: providing services to taxonomists for standard genome sequencing and annotation.</title>
        <authorList>
            <consortium name="The Broad Institute Genomics Platform"/>
            <consortium name="The Broad Institute Genome Sequencing Center for Infectious Disease"/>
            <person name="Wu L."/>
            <person name="Ma J."/>
        </authorList>
    </citation>
    <scope>NUCLEOTIDE SEQUENCE [LARGE SCALE GENOMIC DNA]</scope>
    <source>
        <strain evidence="10">CCUG 50349</strain>
    </source>
</reference>
<dbReference type="Pfam" id="PF02416">
    <property type="entry name" value="TatA_B_E"/>
    <property type="match status" value="1"/>
</dbReference>
<keyword evidence="3 8" id="KW-0812">Transmembrane</keyword>
<name>A0ABV9P305_9FLAO</name>
<evidence type="ECO:0000256" key="3">
    <source>
        <dbReference type="ARBA" id="ARBA00022692"/>
    </source>
</evidence>
<keyword evidence="6" id="KW-0811">Translocation</keyword>
<dbReference type="InterPro" id="IPR003369">
    <property type="entry name" value="TatA/B/E"/>
</dbReference>
<keyword evidence="4" id="KW-0653">Protein transport</keyword>
<evidence type="ECO:0000256" key="8">
    <source>
        <dbReference type="SAM" id="Phobius"/>
    </source>
</evidence>
<evidence type="ECO:0000313" key="10">
    <source>
        <dbReference type="Proteomes" id="UP001595885"/>
    </source>
</evidence>
<dbReference type="EMBL" id="JBHSGW010000002">
    <property type="protein sequence ID" value="MFC4739070.1"/>
    <property type="molecule type" value="Genomic_DNA"/>
</dbReference>
<keyword evidence="2" id="KW-0813">Transport</keyword>
<evidence type="ECO:0000256" key="1">
    <source>
        <dbReference type="ARBA" id="ARBA00004167"/>
    </source>
</evidence>
<protein>
    <submittedName>
        <fullName evidence="9">Twin-arginine translocase TatA/TatE family subunit</fullName>
    </submittedName>
</protein>
<evidence type="ECO:0000256" key="6">
    <source>
        <dbReference type="ARBA" id="ARBA00023010"/>
    </source>
</evidence>
<evidence type="ECO:0000256" key="7">
    <source>
        <dbReference type="ARBA" id="ARBA00023136"/>
    </source>
</evidence>
<evidence type="ECO:0000256" key="4">
    <source>
        <dbReference type="ARBA" id="ARBA00022927"/>
    </source>
</evidence>
<evidence type="ECO:0000256" key="5">
    <source>
        <dbReference type="ARBA" id="ARBA00022989"/>
    </source>
</evidence>
<keyword evidence="10" id="KW-1185">Reference proteome</keyword>
<dbReference type="Gene3D" id="1.20.5.3310">
    <property type="match status" value="1"/>
</dbReference>
<feature type="transmembrane region" description="Helical" evidence="8">
    <location>
        <begin position="6"/>
        <end position="26"/>
    </location>
</feature>
<keyword evidence="7 8" id="KW-0472">Membrane</keyword>
<comment type="caution">
    <text evidence="9">The sequence shown here is derived from an EMBL/GenBank/DDBJ whole genome shotgun (WGS) entry which is preliminary data.</text>
</comment>
<sequence>MFGIGGGELFFIILISIMIFGSKGIPDVARFLGKTMAQLKNASNEIKSEIQKSATESGVDVNSLTGGISDEIKKAKEGITKAINPMENIASEVTKPIEKVKEDIESLSGPIKRQL</sequence>
<evidence type="ECO:0000313" key="9">
    <source>
        <dbReference type="EMBL" id="MFC4739070.1"/>
    </source>
</evidence>
<gene>
    <name evidence="9" type="ORF">ACFO3U_03600</name>
</gene>
<organism evidence="9 10">
    <name type="scientific">Flavobacterium ponti</name>
    <dbReference type="NCBI Taxonomy" id="665133"/>
    <lineage>
        <taxon>Bacteria</taxon>
        <taxon>Pseudomonadati</taxon>
        <taxon>Bacteroidota</taxon>
        <taxon>Flavobacteriia</taxon>
        <taxon>Flavobacteriales</taxon>
        <taxon>Flavobacteriaceae</taxon>
        <taxon>Flavobacterium</taxon>
    </lineage>
</organism>